<keyword evidence="4 10" id="KW-0812">Transmembrane</keyword>
<dbReference type="Gene3D" id="2.170.130.10">
    <property type="entry name" value="TonB-dependent receptor, plug domain"/>
    <property type="match status" value="1"/>
</dbReference>
<evidence type="ECO:0000259" key="13">
    <source>
        <dbReference type="Pfam" id="PF07715"/>
    </source>
</evidence>
<dbReference type="PANTHER" id="PTHR30069">
    <property type="entry name" value="TONB-DEPENDENT OUTER MEMBRANE RECEPTOR"/>
    <property type="match status" value="1"/>
</dbReference>
<keyword evidence="5" id="KW-0732">Signal</keyword>
<protein>
    <submittedName>
        <fullName evidence="14">TonB-dependent receptor</fullName>
    </submittedName>
</protein>
<evidence type="ECO:0000256" key="2">
    <source>
        <dbReference type="ARBA" id="ARBA00022448"/>
    </source>
</evidence>
<evidence type="ECO:0000313" key="14">
    <source>
        <dbReference type="EMBL" id="MCW1922605.1"/>
    </source>
</evidence>
<comment type="caution">
    <text evidence="14">The sequence shown here is derived from an EMBL/GenBank/DDBJ whole genome shotgun (WGS) entry which is preliminary data.</text>
</comment>
<dbReference type="InterPro" id="IPR012910">
    <property type="entry name" value="Plug_dom"/>
</dbReference>
<keyword evidence="2 10" id="KW-0813">Transport</keyword>
<feature type="domain" description="TonB-dependent receptor plug" evidence="13">
    <location>
        <begin position="56"/>
        <end position="166"/>
    </location>
</feature>
<evidence type="ECO:0000313" key="15">
    <source>
        <dbReference type="Proteomes" id="UP001320876"/>
    </source>
</evidence>
<evidence type="ECO:0000256" key="3">
    <source>
        <dbReference type="ARBA" id="ARBA00022452"/>
    </source>
</evidence>
<evidence type="ECO:0000256" key="10">
    <source>
        <dbReference type="PROSITE-ProRule" id="PRU01360"/>
    </source>
</evidence>
<evidence type="ECO:0000256" key="6">
    <source>
        <dbReference type="ARBA" id="ARBA00023077"/>
    </source>
</evidence>
<evidence type="ECO:0000256" key="11">
    <source>
        <dbReference type="RuleBase" id="RU003357"/>
    </source>
</evidence>
<dbReference type="Pfam" id="PF00593">
    <property type="entry name" value="TonB_dep_Rec_b-barrel"/>
    <property type="match status" value="1"/>
</dbReference>
<keyword evidence="15" id="KW-1185">Reference proteome</keyword>
<name>A0ABT3GG74_9BACT</name>
<dbReference type="RefSeq" id="WP_264486714.1">
    <property type="nucleotide sequence ID" value="NZ_JAPDDT010000003.1"/>
</dbReference>
<evidence type="ECO:0000256" key="4">
    <source>
        <dbReference type="ARBA" id="ARBA00022692"/>
    </source>
</evidence>
<dbReference type="InterPro" id="IPR036942">
    <property type="entry name" value="Beta-barrel_TonB_sf"/>
</dbReference>
<dbReference type="PROSITE" id="PS52016">
    <property type="entry name" value="TONB_DEPENDENT_REC_3"/>
    <property type="match status" value="1"/>
</dbReference>
<evidence type="ECO:0000256" key="9">
    <source>
        <dbReference type="ARBA" id="ARBA00023237"/>
    </source>
</evidence>
<evidence type="ECO:0000256" key="5">
    <source>
        <dbReference type="ARBA" id="ARBA00022729"/>
    </source>
</evidence>
<evidence type="ECO:0000256" key="8">
    <source>
        <dbReference type="ARBA" id="ARBA00023170"/>
    </source>
</evidence>
<dbReference type="EMBL" id="JAPDDT010000003">
    <property type="protein sequence ID" value="MCW1922605.1"/>
    <property type="molecule type" value="Genomic_DNA"/>
</dbReference>
<accession>A0ABT3GG74</accession>
<dbReference type="Proteomes" id="UP001320876">
    <property type="component" value="Unassembled WGS sequence"/>
</dbReference>
<reference evidence="14 15" key="1">
    <citation type="submission" date="2022-10" db="EMBL/GenBank/DDBJ databases">
        <title>Luteolibacter arcticus strain CCTCC AB 2014275, whole genome shotgun sequencing project.</title>
        <authorList>
            <person name="Zhao G."/>
            <person name="Shen L."/>
        </authorList>
    </citation>
    <scope>NUCLEOTIDE SEQUENCE [LARGE SCALE GENOMIC DNA]</scope>
    <source>
        <strain evidence="14 15">CCTCC AB 2014275</strain>
    </source>
</reference>
<sequence>MKTSILTVAGIGGSLVSLLHAQSQSPDQLDAMVVEATVANKPSLTVPTPEISRADLEKTPGGVEVVDAERYLTGRASTVADTFALSAGVFAQPRFGSDEARLSIRGSGLQRTFHGRGIRVLQDGVPLNLADGGFDFQALDPLSASYINVWRGGNALAYGSSTLGGAIDYVSHTGLTSPGYSARLEAGSFGYLRARFASGFSEGSKDLYFSLSQQSQEGFRHHADQDNQRLFANFGWQIADHVETRVYLTSVVTDSELPGNLTKAELELDPRKAAPANITQDQKRDFELFRLASKTTVENGNSAVDFIAAWTYKDLDHPIFQVIDQKSNDGLLGVVFTNTDDLFEREQRFRAGLLFLRGETNAANYTNVGGHRTALLQKDEQTATNLEAFFESQLELGAGFTGVLGAAASRNERETRRVFGPTLANSSHDRTYDNLSPKIGVRWDADEEKTTQVYANVSGSYEPPSFSESGTAVVANEAQGATTFELGTRGAVGFARWDLSVYRAEIDDELLTVQLPPPAAIGATGTINADQTIHQGVELAGEVDLLGCAWEDNPAQRLVFRTAWTYGDYHFDKDPTYGDNQIAGLPEHLIRGELMWENESGWYAGPTFEWVPVESWIDHRNTFSADPYALLGFKFGRRVEEGISWFIEGKNLTDEGYAATTGVIENANGTDQRQFLPGDGRGVFAGIECRW</sequence>
<dbReference type="InterPro" id="IPR039426">
    <property type="entry name" value="TonB-dep_rcpt-like"/>
</dbReference>
<comment type="subcellular location">
    <subcellularLocation>
        <location evidence="1 10">Cell outer membrane</location>
        <topology evidence="1 10">Multi-pass membrane protein</topology>
    </subcellularLocation>
</comment>
<comment type="similarity">
    <text evidence="10 11">Belongs to the TonB-dependent receptor family.</text>
</comment>
<keyword evidence="7 10" id="KW-0472">Membrane</keyword>
<dbReference type="Pfam" id="PF07715">
    <property type="entry name" value="Plug"/>
    <property type="match status" value="1"/>
</dbReference>
<keyword evidence="8 14" id="KW-0675">Receptor</keyword>
<proteinExistence type="inferred from homology"/>
<evidence type="ECO:0000256" key="7">
    <source>
        <dbReference type="ARBA" id="ARBA00023136"/>
    </source>
</evidence>
<gene>
    <name evidence="14" type="ORF">OKA05_08570</name>
</gene>
<feature type="domain" description="TonB-dependent receptor-like beta-barrel" evidence="12">
    <location>
        <begin position="222"/>
        <end position="652"/>
    </location>
</feature>
<dbReference type="InterPro" id="IPR000531">
    <property type="entry name" value="Beta-barrel_TonB"/>
</dbReference>
<keyword evidence="3 10" id="KW-1134">Transmembrane beta strand</keyword>
<evidence type="ECO:0000259" key="12">
    <source>
        <dbReference type="Pfam" id="PF00593"/>
    </source>
</evidence>
<dbReference type="PANTHER" id="PTHR30069:SF29">
    <property type="entry name" value="HEMOGLOBIN AND HEMOGLOBIN-HAPTOGLOBIN-BINDING PROTEIN 1-RELATED"/>
    <property type="match status" value="1"/>
</dbReference>
<keyword evidence="9 10" id="KW-0998">Cell outer membrane</keyword>
<evidence type="ECO:0000256" key="1">
    <source>
        <dbReference type="ARBA" id="ARBA00004571"/>
    </source>
</evidence>
<keyword evidence="6 11" id="KW-0798">TonB box</keyword>
<organism evidence="14 15">
    <name type="scientific">Luteolibacter arcticus</name>
    <dbReference type="NCBI Taxonomy" id="1581411"/>
    <lineage>
        <taxon>Bacteria</taxon>
        <taxon>Pseudomonadati</taxon>
        <taxon>Verrucomicrobiota</taxon>
        <taxon>Verrucomicrobiia</taxon>
        <taxon>Verrucomicrobiales</taxon>
        <taxon>Verrucomicrobiaceae</taxon>
        <taxon>Luteolibacter</taxon>
    </lineage>
</organism>
<dbReference type="Gene3D" id="2.40.170.20">
    <property type="entry name" value="TonB-dependent receptor, beta-barrel domain"/>
    <property type="match status" value="1"/>
</dbReference>
<dbReference type="InterPro" id="IPR037066">
    <property type="entry name" value="Plug_dom_sf"/>
</dbReference>
<dbReference type="SUPFAM" id="SSF56935">
    <property type="entry name" value="Porins"/>
    <property type="match status" value="1"/>
</dbReference>